<protein>
    <submittedName>
        <fullName evidence="3">NAD-dependent epimerase/dehydratase family protein</fullName>
    </submittedName>
</protein>
<dbReference type="Gene3D" id="3.40.50.720">
    <property type="entry name" value="NAD(P)-binding Rossmann-like Domain"/>
    <property type="match status" value="1"/>
</dbReference>
<dbReference type="InterPro" id="IPR036291">
    <property type="entry name" value="NAD(P)-bd_dom_sf"/>
</dbReference>
<organism evidence="3 4">
    <name type="scientific">Almyronema epifaneia S1</name>
    <dbReference type="NCBI Taxonomy" id="2991925"/>
    <lineage>
        <taxon>Bacteria</taxon>
        <taxon>Bacillati</taxon>
        <taxon>Cyanobacteriota</taxon>
        <taxon>Cyanophyceae</taxon>
        <taxon>Nodosilineales</taxon>
        <taxon>Nodosilineaceae</taxon>
        <taxon>Almyronema</taxon>
        <taxon>Almyronema epifaneia</taxon>
    </lineage>
</organism>
<keyword evidence="4" id="KW-1185">Reference proteome</keyword>
<feature type="domain" description="NAD-dependent epimerase/dehydratase" evidence="2">
    <location>
        <begin position="5"/>
        <end position="221"/>
    </location>
</feature>
<evidence type="ECO:0000313" key="4">
    <source>
        <dbReference type="Proteomes" id="UP001600165"/>
    </source>
</evidence>
<gene>
    <name evidence="3" type="ORF">ACFVKH_03230</name>
</gene>
<name>A0ABW6IAT4_9CYAN</name>
<dbReference type="InterPro" id="IPR001509">
    <property type="entry name" value="Epimerase_deHydtase"/>
</dbReference>
<dbReference type="CDD" id="cd08946">
    <property type="entry name" value="SDR_e"/>
    <property type="match status" value="1"/>
</dbReference>
<dbReference type="Pfam" id="PF01370">
    <property type="entry name" value="Epimerase"/>
    <property type="match status" value="1"/>
</dbReference>
<proteinExistence type="inferred from homology"/>
<dbReference type="RefSeq" id="WP_377961533.1">
    <property type="nucleotide sequence ID" value="NZ_JBHZOL010000021.1"/>
</dbReference>
<comment type="similarity">
    <text evidence="1">Belongs to the NAD(P)-dependent epimerase/dehydratase family.</text>
</comment>
<dbReference type="PANTHER" id="PTHR43000">
    <property type="entry name" value="DTDP-D-GLUCOSE 4,6-DEHYDRATASE-RELATED"/>
    <property type="match status" value="1"/>
</dbReference>
<evidence type="ECO:0000313" key="3">
    <source>
        <dbReference type="EMBL" id="MFE4105275.1"/>
    </source>
</evidence>
<comment type="caution">
    <text evidence="3">The sequence shown here is derived from an EMBL/GenBank/DDBJ whole genome shotgun (WGS) entry which is preliminary data.</text>
</comment>
<evidence type="ECO:0000256" key="1">
    <source>
        <dbReference type="ARBA" id="ARBA00007637"/>
    </source>
</evidence>
<dbReference type="SUPFAM" id="SSF51735">
    <property type="entry name" value="NAD(P)-binding Rossmann-fold domains"/>
    <property type="match status" value="1"/>
</dbReference>
<reference evidence="3 4" key="1">
    <citation type="submission" date="2024-10" db="EMBL/GenBank/DDBJ databases">
        <authorList>
            <person name="Ratan Roy A."/>
            <person name="Morales Sandoval P.H."/>
            <person name="De Los Santos Villalobos S."/>
            <person name="Chakraborty S."/>
            <person name="Mukherjee J."/>
        </authorList>
    </citation>
    <scope>NUCLEOTIDE SEQUENCE [LARGE SCALE GENOMIC DNA]</scope>
    <source>
        <strain evidence="3 4">S1</strain>
    </source>
</reference>
<evidence type="ECO:0000259" key="2">
    <source>
        <dbReference type="Pfam" id="PF01370"/>
    </source>
</evidence>
<accession>A0ABW6IAT4</accession>
<dbReference type="EMBL" id="JBHZOL010000021">
    <property type="protein sequence ID" value="MFE4105275.1"/>
    <property type="molecule type" value="Genomic_DNA"/>
</dbReference>
<sequence>MTQTVLISGANGYFGGIACQYFASQGWQVLKASRQPTADLVIDLDQPALLAQQRISTSVDLFIHAAAAHEVTCREQPYRSIGQNVAGTRAALEFCLHNAIPRFVYLSTFHVFGHPQGVVDETCQPQPVNDYGLSHLQAEDYVRLYCRQQGLQGLVVRPSNFFGIPADVDRCHRWTLTPLAFCREAVEQGQIVLRTPGYQQRNFIAVYDLCAAIAAAVEQIERYPLLHVAGPETISIRELAQRVQQAMHHLGRSIELIMPEGEPSPPQFTYTSRYLDQVYLPGQQIDAFLSDFCRMLSQRLVSV</sequence>
<dbReference type="Proteomes" id="UP001600165">
    <property type="component" value="Unassembled WGS sequence"/>
</dbReference>